<name>A0A0R1YVF8_9LACO</name>
<dbReference type="AlphaFoldDB" id="A0A0R1YVF8"/>
<organism evidence="2 3">
    <name type="scientific">Lentilactobacillus parabuchneri DSM 5707 = NBRC 107865</name>
    <dbReference type="NCBI Taxonomy" id="1423784"/>
    <lineage>
        <taxon>Bacteria</taxon>
        <taxon>Bacillati</taxon>
        <taxon>Bacillota</taxon>
        <taxon>Bacilli</taxon>
        <taxon>Lactobacillales</taxon>
        <taxon>Lactobacillaceae</taxon>
        <taxon>Lentilactobacillus</taxon>
    </lineage>
</organism>
<dbReference type="Proteomes" id="UP000051957">
    <property type="component" value="Unassembled WGS sequence"/>
</dbReference>
<feature type="chain" id="PRO_5006413968" description="S-layer protein" evidence="1">
    <location>
        <begin position="28"/>
        <end position="634"/>
    </location>
</feature>
<evidence type="ECO:0000313" key="3">
    <source>
        <dbReference type="Proteomes" id="UP000051957"/>
    </source>
</evidence>
<dbReference type="RefSeq" id="WP_057911254.1">
    <property type="nucleotide sequence ID" value="NZ_AZGK01000006.1"/>
</dbReference>
<evidence type="ECO:0008006" key="4">
    <source>
        <dbReference type="Google" id="ProtNLM"/>
    </source>
</evidence>
<accession>A0A0R1YVF8</accession>
<evidence type="ECO:0000313" key="2">
    <source>
        <dbReference type="EMBL" id="KRM46544.1"/>
    </source>
</evidence>
<dbReference type="EMBL" id="AZGK01000006">
    <property type="protein sequence ID" value="KRM46544.1"/>
    <property type="molecule type" value="Genomic_DNA"/>
</dbReference>
<reference evidence="2 3" key="1">
    <citation type="journal article" date="2015" name="Genome Announc.">
        <title>Expanding the biotechnology potential of lactobacilli through comparative genomics of 213 strains and associated genera.</title>
        <authorList>
            <person name="Sun Z."/>
            <person name="Harris H.M."/>
            <person name="McCann A."/>
            <person name="Guo C."/>
            <person name="Argimon S."/>
            <person name="Zhang W."/>
            <person name="Yang X."/>
            <person name="Jeffery I.B."/>
            <person name="Cooney J.C."/>
            <person name="Kagawa T.F."/>
            <person name="Liu W."/>
            <person name="Song Y."/>
            <person name="Salvetti E."/>
            <person name="Wrobel A."/>
            <person name="Rasinkangas P."/>
            <person name="Parkhill J."/>
            <person name="Rea M.C."/>
            <person name="O'Sullivan O."/>
            <person name="Ritari J."/>
            <person name="Douillard F.P."/>
            <person name="Paul Ross R."/>
            <person name="Yang R."/>
            <person name="Briner A.E."/>
            <person name="Felis G.E."/>
            <person name="de Vos W.M."/>
            <person name="Barrangou R."/>
            <person name="Klaenhammer T.R."/>
            <person name="Caufield P.W."/>
            <person name="Cui Y."/>
            <person name="Zhang H."/>
            <person name="O'Toole P.W."/>
        </authorList>
    </citation>
    <scope>NUCLEOTIDE SEQUENCE [LARGE SCALE GENOMIC DNA]</scope>
    <source>
        <strain evidence="2 3">DSM 5707</strain>
    </source>
</reference>
<gene>
    <name evidence="2" type="ORF">FC51_GL002122</name>
</gene>
<keyword evidence="1" id="KW-0732">Signal</keyword>
<comment type="caution">
    <text evidence="2">The sequence shown here is derived from an EMBL/GenBank/DDBJ whole genome shotgun (WGS) entry which is preliminary data.</text>
</comment>
<protein>
    <recommendedName>
        <fullName evidence="4">S-layer protein</fullName>
    </recommendedName>
</protein>
<proteinExistence type="predicted"/>
<evidence type="ECO:0000256" key="1">
    <source>
        <dbReference type="SAM" id="SignalP"/>
    </source>
</evidence>
<feature type="signal peptide" evidence="1">
    <location>
        <begin position="1"/>
        <end position="27"/>
    </location>
</feature>
<dbReference type="PATRIC" id="fig|1423784.4.peg.2165"/>
<sequence>MRFDLKRSLFVSLAALGFIAVAGTVNAQTASAKTYAHVISNEKMTTLPQNRNVNFTGSNALYNKAGTLKGARVVASRTTLNKIKNSQSSTNNVRAYQVAVTNRGSVYYKVVTYDGAYRGWIYGGKSVASIAGGVTQYTTFKNQGLSTLTAAQQSATYKIANPGTANNGTTVTYKQPAWTQYKVGRAITDSTPYASTIFKIDQVGTRTRENDQWVHIYDVNNANSPANGWILMSGLTQAQAPVADNAIQINLVDPSNNSTIVKSVTITRSGATKGTNFGYYSNGGWTISQSDLASIQNQIRAALSGTNYSLDSLTTAQIAQIAQTNFGSSTNLVANKIANIADNAVRINLVKPDGTILKYTDWSKSGVAKGSNVGLSASGNTLWSLYSGDQSSMESQINSALSGTNFQLNTNSNTLNSTQMDAIARGTYGGQVYINVVPVSSATSTITPYVFSLNQSSPLHPVSGSSVTTKIELADPNNPDKPFNDVPGNLTTAFVQNIVTHAVGSETGTSAQNKAIEAVNGVNKAIYDAAIQEYALSNLNFNGFKGQSGSKWGITDLTGSLLVNNLWYIHSPNFPVFSLDGQNKVQDPTISNITYSFDIVNTGGAITGTYGDPAKVVYDASPFNKIPEVTSTNK</sequence>